<gene>
    <name evidence="2" type="ORF">LJ207_00700</name>
</gene>
<dbReference type="Gene3D" id="3.10.350.10">
    <property type="entry name" value="LysM domain"/>
    <property type="match status" value="2"/>
</dbReference>
<evidence type="ECO:0000259" key="1">
    <source>
        <dbReference type="PROSITE" id="PS51782"/>
    </source>
</evidence>
<name>A0AAW4WRY3_9FIRM</name>
<dbReference type="Gene3D" id="1.10.10.2520">
    <property type="entry name" value="Cell wall hydrolase SleB, domain 1"/>
    <property type="match status" value="1"/>
</dbReference>
<dbReference type="SMART" id="SM00257">
    <property type="entry name" value="LysM"/>
    <property type="match status" value="2"/>
</dbReference>
<dbReference type="Gene3D" id="6.20.240.60">
    <property type="match status" value="1"/>
</dbReference>
<dbReference type="AlphaFoldDB" id="A0AAW4WRY3"/>
<dbReference type="PANTHER" id="PTHR33734:SF22">
    <property type="entry name" value="MEMBRANE-BOUND LYTIC MUREIN TRANSGLYCOSYLASE D"/>
    <property type="match status" value="1"/>
</dbReference>
<protein>
    <submittedName>
        <fullName evidence="2">Cell wall hydrolase</fullName>
    </submittedName>
</protein>
<evidence type="ECO:0000313" key="3">
    <source>
        <dbReference type="Proteomes" id="UP001199296"/>
    </source>
</evidence>
<dbReference type="Proteomes" id="UP001199296">
    <property type="component" value="Unassembled WGS sequence"/>
</dbReference>
<dbReference type="PANTHER" id="PTHR33734">
    <property type="entry name" value="LYSM DOMAIN-CONTAINING GPI-ANCHORED PROTEIN 2"/>
    <property type="match status" value="1"/>
</dbReference>
<dbReference type="InterPro" id="IPR018392">
    <property type="entry name" value="LysM"/>
</dbReference>
<dbReference type="PROSITE" id="PS51782">
    <property type="entry name" value="LYSM"/>
    <property type="match status" value="2"/>
</dbReference>
<dbReference type="EMBL" id="JAJFAT010000001">
    <property type="protein sequence ID" value="MCC3143845.1"/>
    <property type="molecule type" value="Genomic_DNA"/>
</dbReference>
<dbReference type="InterPro" id="IPR036779">
    <property type="entry name" value="LysM_dom_sf"/>
</dbReference>
<proteinExistence type="predicted"/>
<feature type="domain" description="LysM" evidence="1">
    <location>
        <begin position="130"/>
        <end position="173"/>
    </location>
</feature>
<dbReference type="Pfam" id="PF07486">
    <property type="entry name" value="Hydrolase_2"/>
    <property type="match status" value="1"/>
</dbReference>
<feature type="domain" description="LysM" evidence="1">
    <location>
        <begin position="31"/>
        <end position="75"/>
    </location>
</feature>
<dbReference type="InterPro" id="IPR011105">
    <property type="entry name" value="Cell_wall_hydrolase_SleB"/>
</dbReference>
<dbReference type="CDD" id="cd00118">
    <property type="entry name" value="LysM"/>
    <property type="match status" value="2"/>
</dbReference>
<dbReference type="RefSeq" id="WP_229343115.1">
    <property type="nucleotide sequence ID" value="NZ_JAJFAT010000001.1"/>
</dbReference>
<dbReference type="InterPro" id="IPR042047">
    <property type="entry name" value="SleB_dom1"/>
</dbReference>
<reference evidence="2 3" key="1">
    <citation type="submission" date="2021-10" db="EMBL/GenBank/DDBJ databases">
        <authorList>
            <person name="Grouzdev D.S."/>
            <person name="Pantiukh K.S."/>
            <person name="Krutkina M.S."/>
        </authorList>
    </citation>
    <scope>NUCLEOTIDE SEQUENCE [LARGE SCALE GENOMIC DNA]</scope>
    <source>
        <strain evidence="2 3">Z-7514</strain>
    </source>
</reference>
<keyword evidence="3" id="KW-1185">Reference proteome</keyword>
<accession>A0AAW4WRY3</accession>
<dbReference type="Pfam" id="PF01476">
    <property type="entry name" value="LysM"/>
    <property type="match status" value="2"/>
</dbReference>
<sequence>MKNRDKIMIVFIITLVFLTGFKVSAAPNLTLVYVIQQGDTLSEIASDFGISTNELRNFNEINSNFSIKMGEELLIPLPEAEKKENKNELFSNLQSKKSELSFSINTSYAVRINPSQQRPDISDIPEDKIIDYYVGPGDTLYDLARDFSTTIGTILALNDKEDNSLRSGEKLRLPVHNLTSHQILNQRVSRQELNLLARAVYGEARGEPYLGQVAVAAVIINRVLSNQFPNTFAEVIYQQGQFCVVSDGQINLTPNQQAYNAARDALEGSDPTNGALYFYNPRTATNTSFFRGRRVITQIGEHLFIE</sequence>
<evidence type="ECO:0000313" key="2">
    <source>
        <dbReference type="EMBL" id="MCC3143845.1"/>
    </source>
</evidence>
<organism evidence="2 3">
    <name type="scientific">Halanaerobium polyolivorans</name>
    <dbReference type="NCBI Taxonomy" id="2886943"/>
    <lineage>
        <taxon>Bacteria</taxon>
        <taxon>Bacillati</taxon>
        <taxon>Bacillota</taxon>
        <taxon>Clostridia</taxon>
        <taxon>Halanaerobiales</taxon>
        <taxon>Halanaerobiaceae</taxon>
        <taxon>Halanaerobium</taxon>
    </lineage>
</organism>
<comment type="caution">
    <text evidence="2">The sequence shown here is derived from an EMBL/GenBank/DDBJ whole genome shotgun (WGS) entry which is preliminary data.</text>
</comment>
<keyword evidence="2" id="KW-0378">Hydrolase</keyword>
<dbReference type="GO" id="GO:0016787">
    <property type="term" value="F:hydrolase activity"/>
    <property type="evidence" value="ECO:0007669"/>
    <property type="project" value="UniProtKB-KW"/>
</dbReference>
<dbReference type="SUPFAM" id="SSF54106">
    <property type="entry name" value="LysM domain"/>
    <property type="match status" value="2"/>
</dbReference>